<proteinExistence type="predicted"/>
<reference evidence="14 15" key="1">
    <citation type="journal article" date="2023" name="Chemosphere">
        <title>Whole genome analysis of Flavobacterium aziz-sancarii sp. nov., isolated from Ardley Island (Antarctica), revealed a rich resistome and bioremediation potential.</title>
        <authorList>
            <person name="Otur C."/>
            <person name="Okay S."/>
            <person name="Kurt-Kizildogan A."/>
        </authorList>
    </citation>
    <scope>NUCLEOTIDE SEQUENCE [LARGE SCALE GENOMIC DNA]</scope>
    <source>
        <strain evidence="14 15">AC</strain>
    </source>
</reference>
<dbReference type="InterPro" id="IPR003660">
    <property type="entry name" value="HAMP_dom"/>
</dbReference>
<evidence type="ECO:0000313" key="14">
    <source>
        <dbReference type="EMBL" id="MDA6070262.1"/>
    </source>
</evidence>
<evidence type="ECO:0000256" key="5">
    <source>
        <dbReference type="ARBA" id="ARBA00022679"/>
    </source>
</evidence>
<dbReference type="SMART" id="SM00304">
    <property type="entry name" value="HAMP"/>
    <property type="match status" value="1"/>
</dbReference>
<dbReference type="InterPro" id="IPR050428">
    <property type="entry name" value="TCS_sensor_his_kinase"/>
</dbReference>
<dbReference type="Gene3D" id="1.10.287.130">
    <property type="match status" value="1"/>
</dbReference>
<evidence type="ECO:0000256" key="3">
    <source>
        <dbReference type="ARBA" id="ARBA00012438"/>
    </source>
</evidence>
<evidence type="ECO:0000256" key="11">
    <source>
        <dbReference type="SAM" id="Phobius"/>
    </source>
</evidence>
<dbReference type="GO" id="GO:0016301">
    <property type="term" value="F:kinase activity"/>
    <property type="evidence" value="ECO:0007669"/>
    <property type="project" value="UniProtKB-KW"/>
</dbReference>
<keyword evidence="7 14" id="KW-0418">Kinase</keyword>
<dbReference type="PANTHER" id="PTHR45436:SF5">
    <property type="entry name" value="SENSOR HISTIDINE KINASE TRCS"/>
    <property type="match status" value="1"/>
</dbReference>
<dbReference type="RefSeq" id="WP_271336076.1">
    <property type="nucleotide sequence ID" value="NZ_JAMZNK010000016.1"/>
</dbReference>
<dbReference type="Gene3D" id="3.30.565.10">
    <property type="entry name" value="Histidine kinase-like ATPase, C-terminal domain"/>
    <property type="match status" value="1"/>
</dbReference>
<evidence type="ECO:0000256" key="7">
    <source>
        <dbReference type="ARBA" id="ARBA00022777"/>
    </source>
</evidence>
<evidence type="ECO:0000256" key="4">
    <source>
        <dbReference type="ARBA" id="ARBA00022553"/>
    </source>
</evidence>
<comment type="subcellular location">
    <subcellularLocation>
        <location evidence="2">Membrane</location>
    </subcellularLocation>
</comment>
<dbReference type="InterPro" id="IPR004358">
    <property type="entry name" value="Sig_transdc_His_kin-like_C"/>
</dbReference>
<dbReference type="CDD" id="cd00082">
    <property type="entry name" value="HisKA"/>
    <property type="match status" value="1"/>
</dbReference>
<evidence type="ECO:0000313" key="15">
    <source>
        <dbReference type="Proteomes" id="UP001212170"/>
    </source>
</evidence>
<dbReference type="Pfam" id="PF00512">
    <property type="entry name" value="HisKA"/>
    <property type="match status" value="1"/>
</dbReference>
<dbReference type="SMART" id="SM00387">
    <property type="entry name" value="HATPase_c"/>
    <property type="match status" value="1"/>
</dbReference>
<keyword evidence="6 11" id="KW-0812">Transmembrane</keyword>
<keyword evidence="10 11" id="KW-0472">Membrane</keyword>
<evidence type="ECO:0000256" key="1">
    <source>
        <dbReference type="ARBA" id="ARBA00000085"/>
    </source>
</evidence>
<dbReference type="SUPFAM" id="SSF47384">
    <property type="entry name" value="Homodimeric domain of signal transducing histidine kinase"/>
    <property type="match status" value="1"/>
</dbReference>
<evidence type="ECO:0000256" key="10">
    <source>
        <dbReference type="ARBA" id="ARBA00023136"/>
    </source>
</evidence>
<accession>A0ABT4WDE5</accession>
<evidence type="ECO:0000259" key="12">
    <source>
        <dbReference type="PROSITE" id="PS50109"/>
    </source>
</evidence>
<dbReference type="SUPFAM" id="SSF55874">
    <property type="entry name" value="ATPase domain of HSP90 chaperone/DNA topoisomerase II/histidine kinase"/>
    <property type="match status" value="1"/>
</dbReference>
<keyword evidence="9" id="KW-0902">Two-component regulatory system</keyword>
<dbReference type="Pfam" id="PF02518">
    <property type="entry name" value="HATPase_c"/>
    <property type="match status" value="1"/>
</dbReference>
<feature type="domain" description="HAMP" evidence="13">
    <location>
        <begin position="179"/>
        <end position="234"/>
    </location>
</feature>
<dbReference type="PROSITE" id="PS50109">
    <property type="entry name" value="HIS_KIN"/>
    <property type="match status" value="1"/>
</dbReference>
<dbReference type="InterPro" id="IPR003594">
    <property type="entry name" value="HATPase_dom"/>
</dbReference>
<evidence type="ECO:0000256" key="2">
    <source>
        <dbReference type="ARBA" id="ARBA00004370"/>
    </source>
</evidence>
<comment type="catalytic activity">
    <reaction evidence="1">
        <text>ATP + protein L-histidine = ADP + protein N-phospho-L-histidine.</text>
        <dbReference type="EC" id="2.7.13.3"/>
    </reaction>
</comment>
<dbReference type="InterPro" id="IPR003661">
    <property type="entry name" value="HisK_dim/P_dom"/>
</dbReference>
<dbReference type="Gene3D" id="6.10.340.10">
    <property type="match status" value="1"/>
</dbReference>
<keyword evidence="8 11" id="KW-1133">Transmembrane helix</keyword>
<dbReference type="EC" id="2.7.13.3" evidence="3"/>
<dbReference type="InterPro" id="IPR005467">
    <property type="entry name" value="His_kinase_dom"/>
</dbReference>
<name>A0ABT4WDE5_9FLAO</name>
<comment type="caution">
    <text evidence="14">The sequence shown here is derived from an EMBL/GenBank/DDBJ whole genome shotgun (WGS) entry which is preliminary data.</text>
</comment>
<protein>
    <recommendedName>
        <fullName evidence="3">histidine kinase</fullName>
        <ecNumber evidence="3">2.7.13.3</ecNumber>
    </recommendedName>
</protein>
<evidence type="ECO:0000256" key="8">
    <source>
        <dbReference type="ARBA" id="ARBA00022989"/>
    </source>
</evidence>
<dbReference type="PRINTS" id="PR00344">
    <property type="entry name" value="BCTRLSENSOR"/>
</dbReference>
<keyword evidence="5" id="KW-0808">Transferase</keyword>
<dbReference type="Proteomes" id="UP001212170">
    <property type="component" value="Unassembled WGS sequence"/>
</dbReference>
<gene>
    <name evidence="14" type="ORF">NJT12_11595</name>
</gene>
<dbReference type="CDD" id="cd00075">
    <property type="entry name" value="HATPase"/>
    <property type="match status" value="1"/>
</dbReference>
<evidence type="ECO:0000259" key="13">
    <source>
        <dbReference type="PROSITE" id="PS50885"/>
    </source>
</evidence>
<feature type="domain" description="Histidine kinase" evidence="12">
    <location>
        <begin position="242"/>
        <end position="455"/>
    </location>
</feature>
<dbReference type="EMBL" id="JAMZNK010000016">
    <property type="protein sequence ID" value="MDA6070262.1"/>
    <property type="molecule type" value="Genomic_DNA"/>
</dbReference>
<keyword evidence="4" id="KW-0597">Phosphoprotein</keyword>
<dbReference type="CDD" id="cd06225">
    <property type="entry name" value="HAMP"/>
    <property type="match status" value="1"/>
</dbReference>
<keyword evidence="15" id="KW-1185">Reference proteome</keyword>
<sequence length="455" mass="52114">MNLKNKLAVNSTLLFAFIVGLLMAGSFLLFRSHMKDLYFDNLEDHAMTAALFYFEKDEIKEMNSARYQQIELQYKRINNESIRIYDAKTNKIYIKDTIDFQLSDKDLENIKKEKLFTFTRGKRQFVALFYTDNQGDFIIVVSGIDRAGNKQVEILGLMFILFYLVGIPLNYLLGTFLARQTFRPFTEVIAKVNTITTENLHSRLEIPQTNGKNEIKELATTFNYLLERLESGIMIQNNFLKNASHELKTPLTIIIGDIDVSLQQPRTNKQYEEILKSLRKDTLHLKATLEGLLVLSGLELSEPQQMETVRIDEILWNVLEKKAIEYPESKVSVDVNAVADHEHLLSVHANKHMLFIALYNILDNAVKFSSPAPVEVFALLNEGKLMIKITDQGPGISEEDKQSIFDLFFRSDNTRHIQGQGLGLYITMQILKLHNINLTVDSELGKGTSFSLVFP</sequence>
<dbReference type="PANTHER" id="PTHR45436">
    <property type="entry name" value="SENSOR HISTIDINE KINASE YKOH"/>
    <property type="match status" value="1"/>
</dbReference>
<dbReference type="InterPro" id="IPR036097">
    <property type="entry name" value="HisK_dim/P_sf"/>
</dbReference>
<dbReference type="Pfam" id="PF00672">
    <property type="entry name" value="HAMP"/>
    <property type="match status" value="1"/>
</dbReference>
<evidence type="ECO:0000256" key="9">
    <source>
        <dbReference type="ARBA" id="ARBA00023012"/>
    </source>
</evidence>
<dbReference type="InterPro" id="IPR036890">
    <property type="entry name" value="HATPase_C_sf"/>
</dbReference>
<dbReference type="PROSITE" id="PS50885">
    <property type="entry name" value="HAMP"/>
    <property type="match status" value="1"/>
</dbReference>
<evidence type="ECO:0000256" key="6">
    <source>
        <dbReference type="ARBA" id="ARBA00022692"/>
    </source>
</evidence>
<feature type="transmembrane region" description="Helical" evidence="11">
    <location>
        <begin position="154"/>
        <end position="173"/>
    </location>
</feature>
<dbReference type="SMART" id="SM00388">
    <property type="entry name" value="HisKA"/>
    <property type="match status" value="1"/>
</dbReference>
<feature type="transmembrane region" description="Helical" evidence="11">
    <location>
        <begin position="12"/>
        <end position="30"/>
    </location>
</feature>
<organism evidence="14 15">
    <name type="scientific">Flavobacterium azizsancarii</name>
    <dbReference type="NCBI Taxonomy" id="2961580"/>
    <lineage>
        <taxon>Bacteria</taxon>
        <taxon>Pseudomonadati</taxon>
        <taxon>Bacteroidota</taxon>
        <taxon>Flavobacteriia</taxon>
        <taxon>Flavobacteriales</taxon>
        <taxon>Flavobacteriaceae</taxon>
        <taxon>Flavobacterium</taxon>
    </lineage>
</organism>